<reference evidence="9 10" key="1">
    <citation type="submission" date="2019-08" db="EMBL/GenBank/DDBJ databases">
        <authorList>
            <person name="Hu J."/>
        </authorList>
    </citation>
    <scope>NUCLEOTIDE SEQUENCE [LARGE SCALE GENOMIC DNA]</scope>
    <source>
        <strain evidence="9 10">NEAU-184</strain>
    </source>
</reference>
<evidence type="ECO:0000256" key="2">
    <source>
        <dbReference type="ARBA" id="ARBA00022475"/>
    </source>
</evidence>
<feature type="transmembrane region" description="Helical" evidence="7">
    <location>
        <begin position="461"/>
        <end position="483"/>
    </location>
</feature>
<keyword evidence="2" id="KW-1003">Cell membrane</keyword>
<feature type="transmembrane region" description="Helical" evidence="7">
    <location>
        <begin position="21"/>
        <end position="42"/>
    </location>
</feature>
<sequence length="916" mass="93289">MSGHRSHLSTPGLLRRQFLAGPGASIALAVLVLVGAFLATAVPRAVAALHDAALAEHLAQFPANELDLTTETRAHPDAGPSTGSTTLADDVDAVWGHQEDLLRGIRDRLPEPLHGITGEPLAALTIGPVRARVPGASPSSPEYRVMPGFDPRLREHVELTSGDWPTPVEGGLDGATPLDVVVIDAVADRMDWELGEVRTFGQGTLDQPIRLVGTAAPVDADAGIWTHVASALTPSVVDNGLAPPIITGVVFVDPGSWPAFAEVSLPTIMQAWIPVETGRIVAGETPELRGRLGEFSSAVHNLGSGDFTGFVATVGDVGFLSGLGEALGEAASAAAASDAVLATIASGPIGVMIAVLVLGGRVVFERRRTGLELAAARGAATGQLRGILGLEGLMIGVPAALVGGIAGTLAVAADAGPGGWLLVAAFAVTPAILLVASAPALSPLRRARADLGGARGGRFRWIVELVVVLLAAAAVVLLLRRGLSTSAAETGVDPLLAAVPLLLALVACIVVLRLYPLPLARLVRATGARSGLVPFLGSARALRDPSAGLVPVLAVVVGVSVAVFSAVLLGTVQSGVDRAADRQVGADAAVSGMPLTLAQLDEFRAVPGVEAIAPVYSTRGADLSLDGRPRSTTLIVVDAAEMRALQAGRADATPLPEALADATDDDGVPVLLSGIVDELVGQADTAELDGQSFRALGVVDGRTAYSPRANWVLMDRANAEPFTDTLVPRTVLVRFEPGADADAVTAALASIAGEGTTVTTPDDLAAELSGRPTAQGLVVGLVAAIVLASLLTALAIVLTLVVGRPARDRLLPLLATLGLGRRGEQALVAWEVGPVAVVAVVVGAALGVVLPVVVLQGVDLRAFTAGDAQPAIAYDPWLITAVLAGSMLVSVAAAWAAARIGSRVDAARAMRKEEEG</sequence>
<feature type="transmembrane region" description="Helical" evidence="7">
    <location>
        <begin position="827"/>
        <end position="857"/>
    </location>
</feature>
<gene>
    <name evidence="9" type="ORF">FYC51_12405</name>
</gene>
<comment type="caution">
    <text evidence="9">The sequence shown here is derived from an EMBL/GenBank/DDBJ whole genome shotgun (WGS) entry which is preliminary data.</text>
</comment>
<dbReference type="Pfam" id="PF02687">
    <property type="entry name" value="FtsX"/>
    <property type="match status" value="1"/>
</dbReference>
<dbReference type="PANTHER" id="PTHR30572">
    <property type="entry name" value="MEMBRANE COMPONENT OF TRANSPORTER-RELATED"/>
    <property type="match status" value="1"/>
</dbReference>
<evidence type="ECO:0000256" key="5">
    <source>
        <dbReference type="ARBA" id="ARBA00023136"/>
    </source>
</evidence>
<dbReference type="InterPro" id="IPR050250">
    <property type="entry name" value="Macrolide_Exporter_MacB"/>
</dbReference>
<evidence type="ECO:0000256" key="6">
    <source>
        <dbReference type="ARBA" id="ARBA00038076"/>
    </source>
</evidence>
<proteinExistence type="inferred from homology"/>
<evidence type="ECO:0000313" key="10">
    <source>
        <dbReference type="Proteomes" id="UP000325243"/>
    </source>
</evidence>
<dbReference type="GO" id="GO:0005886">
    <property type="term" value="C:plasma membrane"/>
    <property type="evidence" value="ECO:0007669"/>
    <property type="project" value="UniProtKB-SubCell"/>
</dbReference>
<feature type="transmembrane region" description="Helical" evidence="7">
    <location>
        <begin position="548"/>
        <end position="569"/>
    </location>
</feature>
<evidence type="ECO:0000256" key="3">
    <source>
        <dbReference type="ARBA" id="ARBA00022692"/>
    </source>
</evidence>
<feature type="transmembrane region" description="Helical" evidence="7">
    <location>
        <begin position="495"/>
        <end position="515"/>
    </location>
</feature>
<feature type="transmembrane region" description="Helical" evidence="7">
    <location>
        <begin position="777"/>
        <end position="802"/>
    </location>
</feature>
<dbReference type="RefSeq" id="WP_148733886.1">
    <property type="nucleotide sequence ID" value="NZ_VSSB01000001.1"/>
</dbReference>
<feature type="transmembrane region" description="Helical" evidence="7">
    <location>
        <begin position="877"/>
        <end position="898"/>
    </location>
</feature>
<feature type="domain" description="ABC3 transporter permease C-terminal" evidence="8">
    <location>
        <begin position="783"/>
        <end position="900"/>
    </location>
</feature>
<keyword evidence="3 7" id="KW-0812">Transmembrane</keyword>
<dbReference type="InterPro" id="IPR006311">
    <property type="entry name" value="TAT_signal"/>
</dbReference>
<comment type="subcellular location">
    <subcellularLocation>
        <location evidence="1">Cell membrane</location>
        <topology evidence="1">Multi-pass membrane protein</topology>
    </subcellularLocation>
</comment>
<feature type="transmembrane region" description="Helical" evidence="7">
    <location>
        <begin position="339"/>
        <end position="358"/>
    </location>
</feature>
<accession>A0A5S4V684</accession>
<keyword evidence="4 7" id="KW-1133">Transmembrane helix</keyword>
<name>A0A5S4V684_9MICO</name>
<dbReference type="InterPro" id="IPR003838">
    <property type="entry name" value="ABC3_permease_C"/>
</dbReference>
<dbReference type="GO" id="GO:0022857">
    <property type="term" value="F:transmembrane transporter activity"/>
    <property type="evidence" value="ECO:0007669"/>
    <property type="project" value="TreeGrafter"/>
</dbReference>
<dbReference type="PROSITE" id="PS51318">
    <property type="entry name" value="TAT"/>
    <property type="match status" value="1"/>
</dbReference>
<comment type="similarity">
    <text evidence="6">Belongs to the ABC-4 integral membrane protein family.</text>
</comment>
<evidence type="ECO:0000313" key="9">
    <source>
        <dbReference type="EMBL" id="TYL54354.1"/>
    </source>
</evidence>
<protein>
    <submittedName>
        <fullName evidence="9">ABC transporter permease</fullName>
    </submittedName>
</protein>
<dbReference type="Proteomes" id="UP000325243">
    <property type="component" value="Unassembled WGS sequence"/>
</dbReference>
<keyword evidence="5 7" id="KW-0472">Membrane</keyword>
<evidence type="ECO:0000256" key="1">
    <source>
        <dbReference type="ARBA" id="ARBA00004651"/>
    </source>
</evidence>
<feature type="transmembrane region" description="Helical" evidence="7">
    <location>
        <begin position="419"/>
        <end position="441"/>
    </location>
</feature>
<evidence type="ECO:0000259" key="8">
    <source>
        <dbReference type="Pfam" id="PF02687"/>
    </source>
</evidence>
<feature type="transmembrane region" description="Helical" evidence="7">
    <location>
        <begin position="393"/>
        <end position="413"/>
    </location>
</feature>
<keyword evidence="10" id="KW-1185">Reference proteome</keyword>
<evidence type="ECO:0000256" key="7">
    <source>
        <dbReference type="SAM" id="Phobius"/>
    </source>
</evidence>
<dbReference type="PANTHER" id="PTHR30572:SF4">
    <property type="entry name" value="ABC TRANSPORTER PERMEASE YTRF"/>
    <property type="match status" value="1"/>
</dbReference>
<evidence type="ECO:0000256" key="4">
    <source>
        <dbReference type="ARBA" id="ARBA00022989"/>
    </source>
</evidence>
<organism evidence="9 10">
    <name type="scientific">Agromyces mariniharenae</name>
    <dbReference type="NCBI Taxonomy" id="2604423"/>
    <lineage>
        <taxon>Bacteria</taxon>
        <taxon>Bacillati</taxon>
        <taxon>Actinomycetota</taxon>
        <taxon>Actinomycetes</taxon>
        <taxon>Micrococcales</taxon>
        <taxon>Microbacteriaceae</taxon>
        <taxon>Agromyces</taxon>
    </lineage>
</organism>
<dbReference type="AlphaFoldDB" id="A0A5S4V684"/>
<dbReference type="EMBL" id="VSSB01000001">
    <property type="protein sequence ID" value="TYL54354.1"/>
    <property type="molecule type" value="Genomic_DNA"/>
</dbReference>